<protein>
    <submittedName>
        <fullName evidence="3">Uncharacterized protein</fullName>
    </submittedName>
</protein>
<dbReference type="Proteomes" id="UP000075883">
    <property type="component" value="Unassembled WGS sequence"/>
</dbReference>
<name>A0A182M0R1_9DIPT</name>
<dbReference type="EMBL" id="AXCM01005039">
    <property type="status" value="NOT_ANNOTATED_CDS"/>
    <property type="molecule type" value="Genomic_DNA"/>
</dbReference>
<keyword evidence="2" id="KW-0472">Membrane</keyword>
<organism evidence="3 4">
    <name type="scientific">Anopheles culicifacies</name>
    <dbReference type="NCBI Taxonomy" id="139723"/>
    <lineage>
        <taxon>Eukaryota</taxon>
        <taxon>Metazoa</taxon>
        <taxon>Ecdysozoa</taxon>
        <taxon>Arthropoda</taxon>
        <taxon>Hexapoda</taxon>
        <taxon>Insecta</taxon>
        <taxon>Pterygota</taxon>
        <taxon>Neoptera</taxon>
        <taxon>Endopterygota</taxon>
        <taxon>Diptera</taxon>
        <taxon>Nematocera</taxon>
        <taxon>Culicoidea</taxon>
        <taxon>Culicidae</taxon>
        <taxon>Anophelinae</taxon>
        <taxon>Anopheles</taxon>
        <taxon>culicifacies species complex</taxon>
    </lineage>
</organism>
<feature type="transmembrane region" description="Helical" evidence="2">
    <location>
        <begin position="88"/>
        <end position="106"/>
    </location>
</feature>
<keyword evidence="2" id="KW-0812">Transmembrane</keyword>
<proteinExistence type="predicted"/>
<dbReference type="EnsemblMetazoa" id="ACUA006632-RA">
    <property type="protein sequence ID" value="ACUA006632-PA"/>
    <property type="gene ID" value="ACUA006632"/>
</dbReference>
<evidence type="ECO:0000256" key="1">
    <source>
        <dbReference type="SAM" id="MobiDB-lite"/>
    </source>
</evidence>
<reference evidence="4" key="1">
    <citation type="submission" date="2013-09" db="EMBL/GenBank/DDBJ databases">
        <title>The Genome Sequence of Anopheles culicifacies species A.</title>
        <authorList>
            <consortium name="The Broad Institute Genomics Platform"/>
            <person name="Neafsey D.E."/>
            <person name="Besansky N."/>
            <person name="Howell P."/>
            <person name="Walton C."/>
            <person name="Young S.K."/>
            <person name="Zeng Q."/>
            <person name="Gargeya S."/>
            <person name="Fitzgerald M."/>
            <person name="Haas B."/>
            <person name="Abouelleil A."/>
            <person name="Allen A.W."/>
            <person name="Alvarado L."/>
            <person name="Arachchi H.M."/>
            <person name="Berlin A.M."/>
            <person name="Chapman S.B."/>
            <person name="Gainer-Dewar J."/>
            <person name="Goldberg J."/>
            <person name="Griggs A."/>
            <person name="Gujja S."/>
            <person name="Hansen M."/>
            <person name="Howarth C."/>
            <person name="Imamovic A."/>
            <person name="Ireland A."/>
            <person name="Larimer J."/>
            <person name="McCowan C."/>
            <person name="Murphy C."/>
            <person name="Pearson M."/>
            <person name="Poon T.W."/>
            <person name="Priest M."/>
            <person name="Roberts A."/>
            <person name="Saif S."/>
            <person name="Shea T."/>
            <person name="Sisk P."/>
            <person name="Sykes S."/>
            <person name="Wortman J."/>
            <person name="Nusbaum C."/>
            <person name="Birren B."/>
        </authorList>
    </citation>
    <scope>NUCLEOTIDE SEQUENCE [LARGE SCALE GENOMIC DNA]</scope>
    <source>
        <strain evidence="4">A-37</strain>
    </source>
</reference>
<feature type="compositionally biased region" description="Low complexity" evidence="1">
    <location>
        <begin position="8"/>
        <end position="37"/>
    </location>
</feature>
<evidence type="ECO:0000256" key="2">
    <source>
        <dbReference type="SAM" id="Phobius"/>
    </source>
</evidence>
<dbReference type="VEuPathDB" id="VectorBase:ACUA006632"/>
<evidence type="ECO:0000313" key="4">
    <source>
        <dbReference type="Proteomes" id="UP000075883"/>
    </source>
</evidence>
<accession>A0A182M0R1</accession>
<reference evidence="3" key="2">
    <citation type="submission" date="2020-05" db="UniProtKB">
        <authorList>
            <consortium name="EnsemblMetazoa"/>
        </authorList>
    </citation>
    <scope>IDENTIFICATION</scope>
    <source>
        <strain evidence="3">A-37</strain>
    </source>
</reference>
<dbReference type="AlphaFoldDB" id="A0A182M0R1"/>
<feature type="region of interest" description="Disordered" evidence="1">
    <location>
        <begin position="1"/>
        <end position="37"/>
    </location>
</feature>
<sequence>MSAEQCMTSTPSARIATTSSISSSSSSSSSSGTSSTSIGAVTFAPAPAFARTAAAAAAPPPDLRSDSRYRVMVRKLGSSNSPSLINDLYAWMPMAVLIFIAATIIGSRHFRLRSSSAVPTDNGCGDVLPTMAPDCAVPVPPVILPNLTDMRFNLRLVACNSLRVTSSAVRRAESGRSSIGATIETFPTVRATSFSTRGSGGGGGGGGSNNDSWRLPSSPPFCSSTFDITFSWTFSVGDGCADGEDGLVSSCRFNDSAEMACTSGTDGTAIPGTYAPLAAMGLDDK</sequence>
<keyword evidence="2" id="KW-1133">Transmembrane helix</keyword>
<evidence type="ECO:0000313" key="3">
    <source>
        <dbReference type="EnsemblMetazoa" id="ACUA006632-PA"/>
    </source>
</evidence>
<keyword evidence="4" id="KW-1185">Reference proteome</keyword>